<feature type="non-terminal residue" evidence="2">
    <location>
        <position position="79"/>
    </location>
</feature>
<evidence type="ECO:0000313" key="2">
    <source>
        <dbReference type="EMBL" id="CAG8770310.1"/>
    </source>
</evidence>
<dbReference type="EMBL" id="CAJVPY010019128">
    <property type="protein sequence ID" value="CAG8770310.1"/>
    <property type="molecule type" value="Genomic_DNA"/>
</dbReference>
<feature type="non-terminal residue" evidence="2">
    <location>
        <position position="1"/>
    </location>
</feature>
<dbReference type="Proteomes" id="UP000789405">
    <property type="component" value="Unassembled WGS sequence"/>
</dbReference>
<name>A0A9N9NXP8_9GLOM</name>
<organism evidence="2 3">
    <name type="scientific">Dentiscutata erythropus</name>
    <dbReference type="NCBI Taxonomy" id="1348616"/>
    <lineage>
        <taxon>Eukaryota</taxon>
        <taxon>Fungi</taxon>
        <taxon>Fungi incertae sedis</taxon>
        <taxon>Mucoromycota</taxon>
        <taxon>Glomeromycotina</taxon>
        <taxon>Glomeromycetes</taxon>
        <taxon>Diversisporales</taxon>
        <taxon>Gigasporaceae</taxon>
        <taxon>Dentiscutata</taxon>
    </lineage>
</organism>
<accession>A0A9N9NXP8</accession>
<protein>
    <submittedName>
        <fullName evidence="2">2695_t:CDS:1</fullName>
    </submittedName>
</protein>
<reference evidence="2" key="1">
    <citation type="submission" date="2021-06" db="EMBL/GenBank/DDBJ databases">
        <authorList>
            <person name="Kallberg Y."/>
            <person name="Tangrot J."/>
            <person name="Rosling A."/>
        </authorList>
    </citation>
    <scope>NUCLEOTIDE SEQUENCE</scope>
    <source>
        <strain evidence="2">MA453B</strain>
    </source>
</reference>
<feature type="region of interest" description="Disordered" evidence="1">
    <location>
        <begin position="37"/>
        <end position="79"/>
    </location>
</feature>
<sequence length="79" mass="9170">TVIEELIDQGLTKKEANLALDAAIHVLWNGFHEIEKRKEKTETQKNSHQKSRKPSNPKEAILQKVKDRKKITNRRIDAL</sequence>
<dbReference type="AlphaFoldDB" id="A0A9N9NXP8"/>
<keyword evidence="3" id="KW-1185">Reference proteome</keyword>
<comment type="caution">
    <text evidence="2">The sequence shown here is derived from an EMBL/GenBank/DDBJ whole genome shotgun (WGS) entry which is preliminary data.</text>
</comment>
<proteinExistence type="predicted"/>
<evidence type="ECO:0000256" key="1">
    <source>
        <dbReference type="SAM" id="MobiDB-lite"/>
    </source>
</evidence>
<evidence type="ECO:0000313" key="3">
    <source>
        <dbReference type="Proteomes" id="UP000789405"/>
    </source>
</evidence>
<gene>
    <name evidence="2" type="ORF">DERYTH_LOCUS18623</name>
</gene>